<accession>A0A161ZVE3</accession>
<dbReference type="GeneID" id="301125176"/>
<dbReference type="KEGG" id="apak:AP3564_09025"/>
<evidence type="ECO:0000313" key="2">
    <source>
        <dbReference type="EMBL" id="ASS90354.1"/>
    </source>
</evidence>
<evidence type="ECO:0000313" key="5">
    <source>
        <dbReference type="Proteomes" id="UP000214606"/>
    </source>
</evidence>
<dbReference type="AlphaFoldDB" id="A0A161ZVE3"/>
<accession>A0A163ZQ76</accession>
<evidence type="ECO:0000313" key="4">
    <source>
        <dbReference type="Proteomes" id="UP000076476"/>
    </source>
</evidence>
<dbReference type="OrthoDB" id="2376226at2"/>
<name>A0A161ZVE3_9BACI</name>
<dbReference type="EMBL" id="LWBR01000012">
    <property type="protein sequence ID" value="KZN97287.1"/>
    <property type="molecule type" value="Genomic_DNA"/>
</dbReference>
<evidence type="ECO:0000256" key="1">
    <source>
        <dbReference type="SAM" id="MobiDB-lite"/>
    </source>
</evidence>
<feature type="compositionally biased region" description="Acidic residues" evidence="1">
    <location>
        <begin position="83"/>
        <end position="93"/>
    </location>
</feature>
<feature type="region of interest" description="Disordered" evidence="1">
    <location>
        <begin position="24"/>
        <end position="93"/>
    </location>
</feature>
<evidence type="ECO:0000313" key="3">
    <source>
        <dbReference type="EMBL" id="KZN97287.1"/>
    </source>
</evidence>
<dbReference type="RefSeq" id="WP_063387090.1">
    <property type="nucleotide sequence ID" value="NZ_CP017703.1"/>
</dbReference>
<proteinExistence type="predicted"/>
<dbReference type="EMBL" id="CP017703">
    <property type="protein sequence ID" value="ASS90354.1"/>
    <property type="molecule type" value="Genomic_DNA"/>
</dbReference>
<organism evidence="3 4">
    <name type="scientific">Aeribacillus pallidus</name>
    <dbReference type="NCBI Taxonomy" id="33936"/>
    <lineage>
        <taxon>Bacteria</taxon>
        <taxon>Bacillati</taxon>
        <taxon>Bacillota</taxon>
        <taxon>Bacilli</taxon>
        <taxon>Bacillales</taxon>
        <taxon>Bacillaceae</taxon>
        <taxon>Aeribacillus</taxon>
    </lineage>
</organism>
<dbReference type="Proteomes" id="UP000076476">
    <property type="component" value="Unassembled WGS sequence"/>
</dbReference>
<dbReference type="Proteomes" id="UP000214606">
    <property type="component" value="Chromosome"/>
</dbReference>
<sequence length="93" mass="10934">MDKQNEYTDFSVVETMRNYIIPEDMPEGAYGAPRGKDEPVENKSTPWEEGQRPYSSFNYEFKSLHQNLPRQFPGSHPPHDEPDKNEEDPYEIK</sequence>
<protein>
    <submittedName>
        <fullName evidence="3">Cytosolic protein</fullName>
    </submittedName>
</protein>
<reference evidence="3 4" key="1">
    <citation type="submission" date="2016-04" db="EMBL/GenBank/DDBJ databases">
        <title>Draft genome sequence of Aeribacillus pallidus 8m3 from petroleum reservoir.</title>
        <authorList>
            <person name="Poltaraus A.B."/>
            <person name="Nazina T.N."/>
            <person name="Tourova T.P."/>
            <person name="Malakho S.M."/>
            <person name="Korshunova A.V."/>
            <person name="Sokolova D.S."/>
        </authorList>
    </citation>
    <scope>NUCLEOTIDE SEQUENCE [LARGE SCALE GENOMIC DNA]</scope>
    <source>
        <strain evidence="3 4">8m3</strain>
    </source>
</reference>
<gene>
    <name evidence="2" type="ORF">AP3564_09025</name>
    <name evidence="3" type="ORF">AZI98_04450</name>
</gene>
<dbReference type="STRING" id="33936.AZI98_04450"/>
<reference evidence="2 5" key="2">
    <citation type="submission" date="2016-10" db="EMBL/GenBank/DDBJ databases">
        <title>The whole genome sequencing and assembly of Aeribacillus pallidus KCTC3564 strain.</title>
        <authorList>
            <person name="Lee Y.-J."/>
            <person name="Park M.-K."/>
            <person name="Yi H."/>
            <person name="Bahn Y.-S."/>
            <person name="Kim J.F."/>
            <person name="Lee D.-W."/>
        </authorList>
    </citation>
    <scope>NUCLEOTIDE SEQUENCE [LARGE SCALE GENOMIC DNA]</scope>
    <source>
        <strain evidence="2 5">KCTC3564</strain>
    </source>
</reference>
<keyword evidence="4" id="KW-1185">Reference proteome</keyword>
<feature type="compositionally biased region" description="Polar residues" evidence="1">
    <location>
        <begin position="53"/>
        <end position="69"/>
    </location>
</feature>